<comment type="similarity">
    <text evidence="7">Belongs to the binding-protein-dependent transport system permease family.</text>
</comment>
<keyword evidence="4 7" id="KW-0812">Transmembrane</keyword>
<feature type="domain" description="ABC transmembrane type-1" evidence="8">
    <location>
        <begin position="82"/>
        <end position="299"/>
    </location>
</feature>
<feature type="transmembrane region" description="Helical" evidence="7">
    <location>
        <begin position="217"/>
        <end position="240"/>
    </location>
</feature>
<evidence type="ECO:0000256" key="5">
    <source>
        <dbReference type="ARBA" id="ARBA00022989"/>
    </source>
</evidence>
<keyword evidence="10" id="KW-1185">Reference proteome</keyword>
<evidence type="ECO:0000256" key="1">
    <source>
        <dbReference type="ARBA" id="ARBA00004651"/>
    </source>
</evidence>
<organism evidence="9 10">
    <name type="scientific">Kineococcus endophyticus</name>
    <dbReference type="NCBI Taxonomy" id="1181883"/>
    <lineage>
        <taxon>Bacteria</taxon>
        <taxon>Bacillati</taxon>
        <taxon>Actinomycetota</taxon>
        <taxon>Actinomycetes</taxon>
        <taxon>Kineosporiales</taxon>
        <taxon>Kineosporiaceae</taxon>
        <taxon>Kineococcus</taxon>
    </lineage>
</organism>
<evidence type="ECO:0000256" key="3">
    <source>
        <dbReference type="ARBA" id="ARBA00022475"/>
    </source>
</evidence>
<comment type="caution">
    <text evidence="9">The sequence shown here is derived from an EMBL/GenBank/DDBJ whole genome shotgun (WGS) entry which is preliminary data.</text>
</comment>
<dbReference type="PANTHER" id="PTHR43227">
    <property type="entry name" value="BLL4140 PROTEIN"/>
    <property type="match status" value="1"/>
</dbReference>
<dbReference type="RefSeq" id="WP_367639210.1">
    <property type="nucleotide sequence ID" value="NZ_JBFNQN010000010.1"/>
</dbReference>
<evidence type="ECO:0000256" key="6">
    <source>
        <dbReference type="ARBA" id="ARBA00023136"/>
    </source>
</evidence>
<protein>
    <submittedName>
        <fullName evidence="9">Sugar ABC transporter permease</fullName>
    </submittedName>
</protein>
<proteinExistence type="inferred from homology"/>
<name>A0ABV3P8V8_9ACTN</name>
<dbReference type="Pfam" id="PF00528">
    <property type="entry name" value="BPD_transp_1"/>
    <property type="match status" value="1"/>
</dbReference>
<dbReference type="Gene3D" id="1.10.3720.10">
    <property type="entry name" value="MetI-like"/>
    <property type="match status" value="1"/>
</dbReference>
<keyword evidence="6 7" id="KW-0472">Membrane</keyword>
<evidence type="ECO:0000256" key="7">
    <source>
        <dbReference type="RuleBase" id="RU363032"/>
    </source>
</evidence>
<feature type="transmembrane region" description="Helical" evidence="7">
    <location>
        <begin position="278"/>
        <end position="300"/>
    </location>
</feature>
<dbReference type="EMBL" id="JBFNQN010000010">
    <property type="protein sequence ID" value="MEW9266083.1"/>
    <property type="molecule type" value="Genomic_DNA"/>
</dbReference>
<feature type="transmembrane region" description="Helical" evidence="7">
    <location>
        <begin position="77"/>
        <end position="104"/>
    </location>
</feature>
<gene>
    <name evidence="9" type="ORF">AB1207_15125</name>
</gene>
<dbReference type="InterPro" id="IPR050809">
    <property type="entry name" value="UgpAE/MalFG_permease"/>
</dbReference>
<evidence type="ECO:0000256" key="2">
    <source>
        <dbReference type="ARBA" id="ARBA00022448"/>
    </source>
</evidence>
<evidence type="ECO:0000313" key="9">
    <source>
        <dbReference type="EMBL" id="MEW9266083.1"/>
    </source>
</evidence>
<comment type="subcellular location">
    <subcellularLocation>
        <location evidence="1 7">Cell membrane</location>
        <topology evidence="1 7">Multi-pass membrane protein</topology>
    </subcellularLocation>
</comment>
<dbReference type="Proteomes" id="UP001555826">
    <property type="component" value="Unassembled WGS sequence"/>
</dbReference>
<keyword evidence="5 7" id="KW-1133">Transmembrane helix</keyword>
<dbReference type="SUPFAM" id="SSF161098">
    <property type="entry name" value="MetI-like"/>
    <property type="match status" value="1"/>
</dbReference>
<dbReference type="InterPro" id="IPR000515">
    <property type="entry name" value="MetI-like"/>
</dbReference>
<dbReference type="PANTHER" id="PTHR43227:SF8">
    <property type="entry name" value="DIACETYLCHITOBIOSE UPTAKE SYSTEM PERMEASE PROTEIN DASB"/>
    <property type="match status" value="1"/>
</dbReference>
<sequence>MSTVSATTGRRTGRRPQWLTPLLLGLPALAVVLLSQGYPLVRQLVMSFQEFGLRQQFGQPPEFVGLRNYAAVFSDSVFWVVLARSIVFCAVCAALTMLLGVAFAVMMTRLVPAVRVVLQSAMLLAWAIPVLSSLTVWQWLFNTRNGLVNWVLVRSGLDQFDRYAWLLQGTTLLVIAGVIVIWMSVPLVVFMVYASLTQLDPEVLEAAELDGASGWQRFRYVTVPGVAPVLMLVGLLQIIWDIRVFTQISVLQDAGGVAEESNLLGTYVYQIGLGQGNYGMGSAVAMVMLVITLALTAGYVRSLVRQGATA</sequence>
<keyword evidence="3" id="KW-1003">Cell membrane</keyword>
<dbReference type="CDD" id="cd06261">
    <property type="entry name" value="TM_PBP2"/>
    <property type="match status" value="1"/>
</dbReference>
<evidence type="ECO:0000313" key="10">
    <source>
        <dbReference type="Proteomes" id="UP001555826"/>
    </source>
</evidence>
<feature type="transmembrane region" description="Helical" evidence="7">
    <location>
        <begin position="116"/>
        <end position="140"/>
    </location>
</feature>
<accession>A0ABV3P8V8</accession>
<feature type="transmembrane region" description="Helical" evidence="7">
    <location>
        <begin position="172"/>
        <end position="196"/>
    </location>
</feature>
<reference evidence="9 10" key="1">
    <citation type="submission" date="2024-07" db="EMBL/GenBank/DDBJ databases">
        <authorList>
            <person name="Thanompreechachai J."/>
            <person name="Duangmal K."/>
        </authorList>
    </citation>
    <scope>NUCLEOTIDE SEQUENCE [LARGE SCALE GENOMIC DNA]</scope>
    <source>
        <strain evidence="9 10">KCTC 19886</strain>
    </source>
</reference>
<dbReference type="InterPro" id="IPR035906">
    <property type="entry name" value="MetI-like_sf"/>
</dbReference>
<evidence type="ECO:0000256" key="4">
    <source>
        <dbReference type="ARBA" id="ARBA00022692"/>
    </source>
</evidence>
<evidence type="ECO:0000259" key="8">
    <source>
        <dbReference type="PROSITE" id="PS50928"/>
    </source>
</evidence>
<keyword evidence="2 7" id="KW-0813">Transport</keyword>
<dbReference type="PROSITE" id="PS50928">
    <property type="entry name" value="ABC_TM1"/>
    <property type="match status" value="1"/>
</dbReference>